<evidence type="ECO:0000256" key="2">
    <source>
        <dbReference type="ARBA" id="ARBA00004496"/>
    </source>
</evidence>
<keyword evidence="4 8" id="KW-0540">Nuclease</keyword>
<evidence type="ECO:0000256" key="3">
    <source>
        <dbReference type="ARBA" id="ARBA00022490"/>
    </source>
</evidence>
<evidence type="ECO:0000256" key="6">
    <source>
        <dbReference type="ARBA" id="ARBA00022839"/>
    </source>
</evidence>
<dbReference type="EC" id="3.1.13.1" evidence="8"/>
<comment type="subcellular location">
    <subcellularLocation>
        <location evidence="2 8">Cytoplasm</location>
    </subcellularLocation>
</comment>
<dbReference type="GO" id="GO:0003723">
    <property type="term" value="F:RNA binding"/>
    <property type="evidence" value="ECO:0007669"/>
    <property type="project" value="UniProtKB-UniRule"/>
</dbReference>
<dbReference type="InterPro" id="IPR022966">
    <property type="entry name" value="RNase_II/R_CS"/>
</dbReference>
<dbReference type="GO" id="GO:0006402">
    <property type="term" value="P:mRNA catabolic process"/>
    <property type="evidence" value="ECO:0007669"/>
    <property type="project" value="TreeGrafter"/>
</dbReference>
<dbReference type="EMBL" id="CAADFS010000002">
    <property type="protein sequence ID" value="VFK37732.1"/>
    <property type="molecule type" value="Genomic_DNA"/>
</dbReference>
<dbReference type="NCBIfam" id="TIGR02063">
    <property type="entry name" value="RNase_R"/>
    <property type="match status" value="1"/>
</dbReference>
<evidence type="ECO:0000256" key="4">
    <source>
        <dbReference type="ARBA" id="ARBA00022722"/>
    </source>
</evidence>
<dbReference type="GO" id="GO:0005829">
    <property type="term" value="C:cytosol"/>
    <property type="evidence" value="ECO:0007669"/>
    <property type="project" value="TreeGrafter"/>
</dbReference>
<dbReference type="InterPro" id="IPR011805">
    <property type="entry name" value="RNase_R"/>
</dbReference>
<organism evidence="10">
    <name type="scientific">Candidatus Kentrum sp. TC</name>
    <dbReference type="NCBI Taxonomy" id="2126339"/>
    <lineage>
        <taxon>Bacteria</taxon>
        <taxon>Pseudomonadati</taxon>
        <taxon>Pseudomonadota</taxon>
        <taxon>Gammaproteobacteria</taxon>
        <taxon>Candidatus Kentrum</taxon>
    </lineage>
</organism>
<evidence type="ECO:0000256" key="1">
    <source>
        <dbReference type="ARBA" id="ARBA00001849"/>
    </source>
</evidence>
<dbReference type="Pfam" id="PF08206">
    <property type="entry name" value="OB_RNB"/>
    <property type="match status" value="1"/>
</dbReference>
<dbReference type="HAMAP" id="MF_01895">
    <property type="entry name" value="RNase_R"/>
    <property type="match status" value="1"/>
</dbReference>
<dbReference type="SUPFAM" id="SSF50249">
    <property type="entry name" value="Nucleic acid-binding proteins"/>
    <property type="match status" value="4"/>
</dbReference>
<sequence>MLKRSDRFPSCGFLITLLLTIPLLHNTNWQLDRDPEAVREARKYAQPIASREHLLHLLTERGVPLTFEELVHELGLTDVEGCTALNRRLRAMRRDGQLIQNRRQEYGLIDKMDLISGRIVAHPDGFGFLIPDNGGKDIYLSTREMRTVLHNDRAVASITGVDRRGRKRGVLVEILERNTIRVVGRIIMERGVSLVIPDQKRIHQDILIPPDRIGDAINGQIVVVELIEQPSNRSQPIGHVVQVLGEHMAPGLEIDIAIYGHGLSAEWPDAVISEANRFGSKICEVDKRDRVDFRQYPLVTIDGSDAQDFDDAVYCQRTPGGWKLLVAIADVSTYVTSDTALDNEARLRGNSVYFPGRVIPMLPESLSNGLCSLNPQVDRLCLACEMLIDKQGKTIRSRFIEGVMCSQARLTYDEVAAIVVTRDAGTRRQYRALAPHLDELYRLYRTLQRARERRGAIEFDRTETRVIFGPKQKIERLEPLVRNDAHRIIEECMIAANVTAGRFLRRHRMPALYRVHGAPLPDKLEDLRAFLRGLGLRLGGGESPEPTHYAALLKRIAKRPDAHLIQTVLLRSLSQATYEPENTGHFGLSHDCYTHFTSPIRRYPDLLIHRAIRHVLKDGNRSGFDMTIEKLEGLCAHCSLTERRADEATRDVIDWLKCQYMLDKVGETFPGRITSVTSFGLFVELDAIYVEGLMHVTALGNDYYHFDPIHHRLLGERTHRIYRLADAVNVRLVRVDLDQRKIDFEPV</sequence>
<dbReference type="InterPro" id="IPR001900">
    <property type="entry name" value="RNase_II/R"/>
</dbReference>
<dbReference type="SMART" id="SM00316">
    <property type="entry name" value="S1"/>
    <property type="match status" value="1"/>
</dbReference>
<dbReference type="Pfam" id="PF00773">
    <property type="entry name" value="RNB"/>
    <property type="match status" value="1"/>
</dbReference>
<dbReference type="InterPro" id="IPR013223">
    <property type="entry name" value="RNase_B_OB_dom"/>
</dbReference>
<proteinExistence type="inferred from homology"/>
<dbReference type="PROSITE" id="PS50126">
    <property type="entry name" value="S1"/>
    <property type="match status" value="1"/>
</dbReference>
<dbReference type="AlphaFoldDB" id="A0A450Y872"/>
<gene>
    <name evidence="8" type="primary">rnr</name>
    <name evidence="10" type="ORF">BECKTC1821D_GA0114238_100240</name>
</gene>
<dbReference type="CDD" id="cd04471">
    <property type="entry name" value="S1_RNase_R"/>
    <property type="match status" value="1"/>
</dbReference>
<evidence type="ECO:0000256" key="5">
    <source>
        <dbReference type="ARBA" id="ARBA00022801"/>
    </source>
</evidence>
<comment type="similarity">
    <text evidence="8">Belongs to the RNR ribonuclease family. RNase R subfamily.</text>
</comment>
<dbReference type="PROSITE" id="PS01175">
    <property type="entry name" value="RIBONUCLEASE_II"/>
    <property type="match status" value="1"/>
</dbReference>
<dbReference type="Gene3D" id="2.40.50.140">
    <property type="entry name" value="Nucleic acid-binding proteins"/>
    <property type="match status" value="2"/>
</dbReference>
<evidence type="ECO:0000259" key="9">
    <source>
        <dbReference type="PROSITE" id="PS50126"/>
    </source>
</evidence>
<accession>A0A450Y872</accession>
<comment type="catalytic activity">
    <reaction evidence="1 8">
        <text>Exonucleolytic cleavage in the 3'- to 5'-direction to yield nucleoside 5'-phosphates.</text>
        <dbReference type="EC" id="3.1.13.1"/>
    </reaction>
</comment>
<dbReference type="Pfam" id="PF17876">
    <property type="entry name" value="CSD2"/>
    <property type="match status" value="1"/>
</dbReference>
<keyword evidence="6 8" id="KW-0269">Exonuclease</keyword>
<keyword evidence="7 8" id="KW-0694">RNA-binding</keyword>
<reference evidence="10" key="1">
    <citation type="submission" date="2019-02" db="EMBL/GenBank/DDBJ databases">
        <authorList>
            <person name="Gruber-Vodicka R. H."/>
            <person name="Seah K. B. B."/>
        </authorList>
    </citation>
    <scope>NUCLEOTIDE SEQUENCE</scope>
    <source>
        <strain evidence="10">BECK_BZ123</strain>
    </source>
</reference>
<dbReference type="InterPro" id="IPR003029">
    <property type="entry name" value="S1_domain"/>
</dbReference>
<feature type="domain" description="S1 motif" evidence="9">
    <location>
        <begin position="666"/>
        <end position="747"/>
    </location>
</feature>
<dbReference type="InterPro" id="IPR012340">
    <property type="entry name" value="NA-bd_OB-fold"/>
</dbReference>
<evidence type="ECO:0000256" key="7">
    <source>
        <dbReference type="ARBA" id="ARBA00022884"/>
    </source>
</evidence>
<keyword evidence="5 8" id="KW-0378">Hydrolase</keyword>
<dbReference type="SMART" id="SM00955">
    <property type="entry name" value="RNB"/>
    <property type="match status" value="1"/>
</dbReference>
<dbReference type="Pfam" id="PF00575">
    <property type="entry name" value="S1"/>
    <property type="match status" value="1"/>
</dbReference>
<dbReference type="SMART" id="SM00357">
    <property type="entry name" value="CSP"/>
    <property type="match status" value="1"/>
</dbReference>
<evidence type="ECO:0000256" key="8">
    <source>
        <dbReference type="HAMAP-Rule" id="MF_01895"/>
    </source>
</evidence>
<comment type="function">
    <text evidence="8">3'-5' exoribonuclease that releases 5'-nucleoside monophosphates and is involved in maturation of structured RNAs.</text>
</comment>
<dbReference type="InterPro" id="IPR050180">
    <property type="entry name" value="RNR_Ribonuclease"/>
</dbReference>
<name>A0A450Y872_9GAMM</name>
<dbReference type="InterPro" id="IPR011129">
    <property type="entry name" value="CSD"/>
</dbReference>
<dbReference type="PANTHER" id="PTHR23355:SF9">
    <property type="entry name" value="DIS3-LIKE EXONUCLEASE 2"/>
    <property type="match status" value="1"/>
</dbReference>
<evidence type="ECO:0000313" key="10">
    <source>
        <dbReference type="EMBL" id="VFK37732.1"/>
    </source>
</evidence>
<dbReference type="InterPro" id="IPR040476">
    <property type="entry name" value="CSD2"/>
</dbReference>
<dbReference type="InterPro" id="IPR004476">
    <property type="entry name" value="RNase_II/RNase_R"/>
</dbReference>
<dbReference type="PANTHER" id="PTHR23355">
    <property type="entry name" value="RIBONUCLEASE"/>
    <property type="match status" value="1"/>
</dbReference>
<keyword evidence="3 8" id="KW-0963">Cytoplasm</keyword>
<dbReference type="GO" id="GO:0008859">
    <property type="term" value="F:exoribonuclease II activity"/>
    <property type="evidence" value="ECO:0007669"/>
    <property type="project" value="UniProtKB-UniRule"/>
</dbReference>
<dbReference type="NCBIfam" id="TIGR00358">
    <property type="entry name" value="3_prime_RNase"/>
    <property type="match status" value="1"/>
</dbReference>
<protein>
    <recommendedName>
        <fullName evidence="8">Ribonuclease R</fullName>
        <shortName evidence="8">RNase R</shortName>
        <ecNumber evidence="8">3.1.13.1</ecNumber>
    </recommendedName>
</protein>